<dbReference type="EMBL" id="QTSX02004400">
    <property type="protein sequence ID" value="KAJ9064936.1"/>
    <property type="molecule type" value="Genomic_DNA"/>
</dbReference>
<reference evidence="1" key="1">
    <citation type="submission" date="2022-04" db="EMBL/GenBank/DDBJ databases">
        <title>Genome of the entomopathogenic fungus Entomophthora muscae.</title>
        <authorList>
            <person name="Elya C."/>
            <person name="Lovett B.R."/>
            <person name="Lee E."/>
            <person name="Macias A.M."/>
            <person name="Hajek A.E."/>
            <person name="De Bivort B.L."/>
            <person name="Kasson M.T."/>
            <person name="De Fine Licht H.H."/>
            <person name="Stajich J.E."/>
        </authorList>
    </citation>
    <scope>NUCLEOTIDE SEQUENCE</scope>
    <source>
        <strain evidence="1">Berkeley</strain>
    </source>
</reference>
<evidence type="ECO:0000313" key="2">
    <source>
        <dbReference type="Proteomes" id="UP001165960"/>
    </source>
</evidence>
<organism evidence="1 2">
    <name type="scientific">Entomophthora muscae</name>
    <dbReference type="NCBI Taxonomy" id="34485"/>
    <lineage>
        <taxon>Eukaryota</taxon>
        <taxon>Fungi</taxon>
        <taxon>Fungi incertae sedis</taxon>
        <taxon>Zoopagomycota</taxon>
        <taxon>Entomophthoromycotina</taxon>
        <taxon>Entomophthoromycetes</taxon>
        <taxon>Entomophthorales</taxon>
        <taxon>Entomophthoraceae</taxon>
        <taxon>Entomophthora</taxon>
    </lineage>
</organism>
<name>A0ACC2SRB5_9FUNG</name>
<comment type="caution">
    <text evidence="1">The sequence shown here is derived from an EMBL/GenBank/DDBJ whole genome shotgun (WGS) entry which is preliminary data.</text>
</comment>
<gene>
    <name evidence="1" type="ORF">DSO57_1025175</name>
</gene>
<proteinExistence type="predicted"/>
<accession>A0ACC2SRB5</accession>
<sequence length="172" mass="19113">MTKVSEDAYELLLSVVERNLRVLTESASLYPLLNNVCVSTEELKLYCKLYAFQKDTTLLSVFLPQFLAYCHTIDVPKVNKLSVLKLAVDQTAQDLEVWDFLLPTTESLVSQILSLVSNQSTSKQGAMEIEAEPAEFSWFSGNRPAVASMATAPMLTLKMLTVAMLALLMLTL</sequence>
<protein>
    <submittedName>
        <fullName evidence="1">Uncharacterized protein</fullName>
    </submittedName>
</protein>
<dbReference type="Proteomes" id="UP001165960">
    <property type="component" value="Unassembled WGS sequence"/>
</dbReference>
<evidence type="ECO:0000313" key="1">
    <source>
        <dbReference type="EMBL" id="KAJ9064936.1"/>
    </source>
</evidence>
<keyword evidence="2" id="KW-1185">Reference proteome</keyword>